<dbReference type="Proteomes" id="UP000593828">
    <property type="component" value="Segment"/>
</dbReference>
<dbReference type="EMBL" id="MT774378">
    <property type="protein sequence ID" value="QOR58269.1"/>
    <property type="molecule type" value="Genomic_DNA"/>
</dbReference>
<protein>
    <submittedName>
        <fullName evidence="1">Uncharacterized protein</fullName>
    </submittedName>
</protein>
<evidence type="ECO:0000313" key="1">
    <source>
        <dbReference type="EMBL" id="QOR58269.1"/>
    </source>
</evidence>
<dbReference type="KEGG" id="vg:65128739"/>
<name>A0A7M1RX77_9CAUD</name>
<reference evidence="1 2" key="1">
    <citation type="submission" date="2020-07" db="EMBL/GenBank/DDBJ databases">
        <title>Taxonomic proposal: Crassvirales, a new order of highly abundant and diverse bacterial viruses.</title>
        <authorList>
            <person name="Shkoporov A.N."/>
            <person name="Stockdale S.R."/>
            <person name="Guerin E."/>
            <person name="Ross R.P."/>
            <person name="Hill C."/>
        </authorList>
    </citation>
    <scope>NUCLEOTIDE SEQUENCE [LARGE SCALE GENOMIC DNA]</scope>
</reference>
<organism evidence="1 2">
    <name type="scientific">uncultured phage cr106_1</name>
    <dbReference type="NCBI Taxonomy" id="2772062"/>
    <lineage>
        <taxon>Viruses</taxon>
        <taxon>Duplodnaviria</taxon>
        <taxon>Heunggongvirae</taxon>
        <taxon>Uroviricota</taxon>
        <taxon>Caudoviricetes</taxon>
        <taxon>Crassvirales</taxon>
        <taxon>Steigviridae</taxon>
        <taxon>Asinivirinae</taxon>
        <taxon>Mahstovirus</taxon>
        <taxon>Mahstovirus faecalis</taxon>
    </lineage>
</organism>
<accession>A0A7M1RX77</accession>
<dbReference type="RefSeq" id="YP_010110427.1">
    <property type="nucleotide sequence ID" value="NC_055871.1"/>
</dbReference>
<keyword evidence="2" id="KW-1185">Reference proteome</keyword>
<dbReference type="GeneID" id="65128739"/>
<sequence>MNILRGNDIKVTWSITKIADGVPIKEDLDTVSNLIIYVNNNGRRLEVTDYIILNTNQVQFTIKGRNTRVGNYSFEASWSKEYDARITESSVFTIVDDASQCDNTLTNSNIMVNSIEIKSNMQIAGDLSNYYTKEEVNQIIEDLKSQFKLN</sequence>
<evidence type="ECO:0000313" key="2">
    <source>
        <dbReference type="Proteomes" id="UP000593828"/>
    </source>
</evidence>
<proteinExistence type="predicted"/>